<evidence type="ECO:0000259" key="4">
    <source>
        <dbReference type="PROSITE" id="PS50043"/>
    </source>
</evidence>
<organism evidence="5 6">
    <name type="scientific">Marinilabilia salmonicolor</name>
    <dbReference type="NCBI Taxonomy" id="989"/>
    <lineage>
        <taxon>Bacteria</taxon>
        <taxon>Pseudomonadati</taxon>
        <taxon>Bacteroidota</taxon>
        <taxon>Bacteroidia</taxon>
        <taxon>Marinilabiliales</taxon>
        <taxon>Marinilabiliaceae</taxon>
        <taxon>Marinilabilia</taxon>
    </lineage>
</organism>
<dbReference type="Pfam" id="PF00196">
    <property type="entry name" value="GerE"/>
    <property type="match status" value="1"/>
</dbReference>
<dbReference type="OrthoDB" id="1727128at2"/>
<dbReference type="GO" id="GO:0003677">
    <property type="term" value="F:DNA binding"/>
    <property type="evidence" value="ECO:0007669"/>
    <property type="project" value="UniProtKB-KW"/>
</dbReference>
<dbReference type="SMART" id="SM00421">
    <property type="entry name" value="HTH_LUXR"/>
    <property type="match status" value="1"/>
</dbReference>
<dbReference type="InterPro" id="IPR036388">
    <property type="entry name" value="WH-like_DNA-bd_sf"/>
</dbReference>
<dbReference type="GO" id="GO:0006355">
    <property type="term" value="P:regulation of DNA-templated transcription"/>
    <property type="evidence" value="ECO:0007669"/>
    <property type="project" value="InterPro"/>
</dbReference>
<dbReference type="STRING" id="1168289.GCA_000259075_00283"/>
<dbReference type="InterPro" id="IPR016032">
    <property type="entry name" value="Sig_transdc_resp-reg_C-effctor"/>
</dbReference>
<keyword evidence="1" id="KW-0805">Transcription regulation</keyword>
<name>A0A2T0XR47_9BACT</name>
<accession>A0A2T0XR47</accession>
<reference evidence="5 6" key="1">
    <citation type="submission" date="2018-07" db="EMBL/GenBank/DDBJ databases">
        <title>Freshwater and sediment microbial communities from various areas in North America, analyzing microbe dynamics in response to fracking.</title>
        <authorList>
            <person name="Lamendella R."/>
        </authorList>
    </citation>
    <scope>NUCLEOTIDE SEQUENCE [LARGE SCALE GENOMIC DNA]</scope>
    <source>
        <strain evidence="5 6">160A</strain>
    </source>
</reference>
<dbReference type="InterPro" id="IPR000792">
    <property type="entry name" value="Tscrpt_reg_LuxR_C"/>
</dbReference>
<dbReference type="Proteomes" id="UP000252733">
    <property type="component" value="Unassembled WGS sequence"/>
</dbReference>
<evidence type="ECO:0000256" key="2">
    <source>
        <dbReference type="ARBA" id="ARBA00023125"/>
    </source>
</evidence>
<feature type="domain" description="HTH luxR-type" evidence="4">
    <location>
        <begin position="185"/>
        <end position="250"/>
    </location>
</feature>
<dbReference type="SUPFAM" id="SSF55785">
    <property type="entry name" value="PYP-like sensor domain (PAS domain)"/>
    <property type="match status" value="1"/>
</dbReference>
<dbReference type="Gene3D" id="1.10.10.10">
    <property type="entry name" value="Winged helix-like DNA-binding domain superfamily/Winged helix DNA-binding domain"/>
    <property type="match status" value="1"/>
</dbReference>
<evidence type="ECO:0000256" key="3">
    <source>
        <dbReference type="ARBA" id="ARBA00023163"/>
    </source>
</evidence>
<comment type="caution">
    <text evidence="5">The sequence shown here is derived from an EMBL/GenBank/DDBJ whole genome shotgun (WGS) entry which is preliminary data.</text>
</comment>
<dbReference type="AlphaFoldDB" id="A0A2T0XR47"/>
<dbReference type="PANTHER" id="PTHR44688:SF16">
    <property type="entry name" value="DNA-BINDING TRANSCRIPTIONAL ACTIVATOR DEVR_DOSR"/>
    <property type="match status" value="1"/>
</dbReference>
<protein>
    <submittedName>
        <fullName evidence="5">Regulatory LuxR family protein</fullName>
    </submittedName>
</protein>
<dbReference type="Gene3D" id="3.30.450.20">
    <property type="entry name" value="PAS domain"/>
    <property type="match status" value="1"/>
</dbReference>
<evidence type="ECO:0000256" key="1">
    <source>
        <dbReference type="ARBA" id="ARBA00023015"/>
    </source>
</evidence>
<keyword evidence="2" id="KW-0238">DNA-binding</keyword>
<sequence length="252" mass="29004">MSFVKHLIDSVGSASSAGDEPLEKPDAWKILDIFSRLMNQSIYVADFSKGEFLYVSEHPLFLCGYSAQEVKEMGFSFYEKIIAPEDMPVVMDVNENGFRFFNTKHPEDYREHCYLSVDFRIRQEDGSLILISQRLVPLQLSHDNRLISTLCFVTPSYAEGPGNAVIQNLLEPFQYQFNELTRRFDRREQNQLSVREKEVLSLCVKGDGNQFISKSLNISESTVKQHKRNIFRKLGVSNTSEAVYYAISNRMV</sequence>
<evidence type="ECO:0000313" key="6">
    <source>
        <dbReference type="Proteomes" id="UP000252733"/>
    </source>
</evidence>
<dbReference type="PANTHER" id="PTHR44688">
    <property type="entry name" value="DNA-BINDING TRANSCRIPTIONAL ACTIVATOR DEVR_DOSR"/>
    <property type="match status" value="1"/>
</dbReference>
<dbReference type="PRINTS" id="PR00038">
    <property type="entry name" value="HTHLUXR"/>
</dbReference>
<keyword evidence="6" id="KW-1185">Reference proteome</keyword>
<proteinExistence type="predicted"/>
<dbReference type="EMBL" id="QPIZ01000001">
    <property type="protein sequence ID" value="RCW39259.1"/>
    <property type="molecule type" value="Genomic_DNA"/>
</dbReference>
<keyword evidence="3" id="KW-0804">Transcription</keyword>
<gene>
    <name evidence="5" type="ORF">DFO77_10127</name>
</gene>
<dbReference type="SUPFAM" id="SSF46894">
    <property type="entry name" value="C-terminal effector domain of the bipartite response regulators"/>
    <property type="match status" value="1"/>
</dbReference>
<dbReference type="PROSITE" id="PS50043">
    <property type="entry name" value="HTH_LUXR_2"/>
    <property type="match status" value="1"/>
</dbReference>
<dbReference type="RefSeq" id="WP_106152059.1">
    <property type="nucleotide sequence ID" value="NZ_PVTS01000003.1"/>
</dbReference>
<dbReference type="CDD" id="cd06170">
    <property type="entry name" value="LuxR_C_like"/>
    <property type="match status" value="1"/>
</dbReference>
<evidence type="ECO:0000313" key="5">
    <source>
        <dbReference type="EMBL" id="RCW39259.1"/>
    </source>
</evidence>
<dbReference type="PROSITE" id="PS00622">
    <property type="entry name" value="HTH_LUXR_1"/>
    <property type="match status" value="1"/>
</dbReference>
<dbReference type="InterPro" id="IPR035965">
    <property type="entry name" value="PAS-like_dom_sf"/>
</dbReference>